<comment type="caution">
    <text evidence="1">The sequence shown here is derived from an EMBL/GenBank/DDBJ whole genome shotgun (WGS) entry which is preliminary data.</text>
</comment>
<sequence>MLKDSSLPTEYARESSQISIAQQEIDFCKEPPEVVELVKDLILKYAEYNPQARNINNISCNSHRRTWNNIPKSSKIAKERWAAIKRDHKHEYQFWLELTKGNKKSPTVLHYDERFRVKMGQKSVNMEIPKGIEFKTDGPTLSTNNQKQAEICRINEVQNIGYLDVEADKHEVYVCPANISDPVEDFNDTNNKGFYFNGIGVNRYTPIYQESIALNYLLPSYFTMVLYNPYLNSITPSTLDYFSNDLIDPLLINNNNIFDTSLNNF</sequence>
<proteinExistence type="predicted"/>
<feature type="non-terminal residue" evidence="1">
    <location>
        <position position="265"/>
    </location>
</feature>
<evidence type="ECO:0000313" key="2">
    <source>
        <dbReference type="Proteomes" id="UP000789920"/>
    </source>
</evidence>
<name>A0ACA9MID4_9GLOM</name>
<reference evidence="1" key="1">
    <citation type="submission" date="2021-06" db="EMBL/GenBank/DDBJ databases">
        <authorList>
            <person name="Kallberg Y."/>
            <person name="Tangrot J."/>
            <person name="Rosling A."/>
        </authorList>
    </citation>
    <scope>NUCLEOTIDE SEQUENCE</scope>
    <source>
        <strain evidence="1">MA461A</strain>
    </source>
</reference>
<dbReference type="EMBL" id="CAJVQC010008450">
    <property type="protein sequence ID" value="CAG8592656.1"/>
    <property type="molecule type" value="Genomic_DNA"/>
</dbReference>
<gene>
    <name evidence="1" type="ORF">RPERSI_LOCUS5601</name>
</gene>
<organism evidence="1 2">
    <name type="scientific">Racocetra persica</name>
    <dbReference type="NCBI Taxonomy" id="160502"/>
    <lineage>
        <taxon>Eukaryota</taxon>
        <taxon>Fungi</taxon>
        <taxon>Fungi incertae sedis</taxon>
        <taxon>Mucoromycota</taxon>
        <taxon>Glomeromycotina</taxon>
        <taxon>Glomeromycetes</taxon>
        <taxon>Diversisporales</taxon>
        <taxon>Gigasporaceae</taxon>
        <taxon>Racocetra</taxon>
    </lineage>
</organism>
<protein>
    <submittedName>
        <fullName evidence="1">9652_t:CDS:1</fullName>
    </submittedName>
</protein>
<evidence type="ECO:0000313" key="1">
    <source>
        <dbReference type="EMBL" id="CAG8592656.1"/>
    </source>
</evidence>
<keyword evidence="2" id="KW-1185">Reference proteome</keyword>
<accession>A0ACA9MID4</accession>
<dbReference type="Proteomes" id="UP000789920">
    <property type="component" value="Unassembled WGS sequence"/>
</dbReference>